<organism evidence="2 3">
    <name type="scientific">Colwellia marinimaniae</name>
    <dbReference type="NCBI Taxonomy" id="1513592"/>
    <lineage>
        <taxon>Bacteria</taxon>
        <taxon>Pseudomonadati</taxon>
        <taxon>Pseudomonadota</taxon>
        <taxon>Gammaproteobacteria</taxon>
        <taxon>Alteromonadales</taxon>
        <taxon>Colwelliaceae</taxon>
        <taxon>Colwellia</taxon>
    </lineage>
</organism>
<evidence type="ECO:0000256" key="1">
    <source>
        <dbReference type="SAM" id="SignalP"/>
    </source>
</evidence>
<keyword evidence="1" id="KW-0732">Signal</keyword>
<dbReference type="RefSeq" id="WP_057180063.1">
    <property type="nucleotide sequence ID" value="NZ_BDQM01000002.1"/>
</dbReference>
<feature type="signal peptide" evidence="1">
    <location>
        <begin position="1"/>
        <end position="27"/>
    </location>
</feature>
<evidence type="ECO:0000313" key="2">
    <source>
        <dbReference type="EMBL" id="GAW94758.1"/>
    </source>
</evidence>
<evidence type="ECO:0000313" key="3">
    <source>
        <dbReference type="Proteomes" id="UP000197068"/>
    </source>
</evidence>
<protein>
    <submittedName>
        <fullName evidence="2">Uncharacterized protein</fullName>
    </submittedName>
</protein>
<name>A0ABQ0MQV1_9GAMM</name>
<gene>
    <name evidence="2" type="ORF">MTCD1_00355</name>
</gene>
<reference evidence="2 3" key="1">
    <citation type="submission" date="2017-06" db="EMBL/GenBank/DDBJ databases">
        <title>Whole Genome Sequences of Colwellia marinimaniae MTCD1.</title>
        <authorList>
            <person name="Kusumoto H."/>
            <person name="Inoue M."/>
            <person name="Tanikawa K."/>
            <person name="Maeji H."/>
            <person name="Cameron J.H."/>
            <person name="Bartlett D.H."/>
        </authorList>
    </citation>
    <scope>NUCLEOTIDE SEQUENCE [LARGE SCALE GENOMIC DNA]</scope>
    <source>
        <strain evidence="2 3">MTCD1</strain>
    </source>
</reference>
<proteinExistence type="predicted"/>
<dbReference type="EMBL" id="BDQM01000002">
    <property type="protein sequence ID" value="GAW94758.1"/>
    <property type="molecule type" value="Genomic_DNA"/>
</dbReference>
<accession>A0ABQ0MQV1</accession>
<dbReference type="Proteomes" id="UP000197068">
    <property type="component" value="Unassembled WGS sequence"/>
</dbReference>
<comment type="caution">
    <text evidence="2">The sequence shown here is derived from an EMBL/GenBank/DDBJ whole genome shotgun (WGS) entry which is preliminary data.</text>
</comment>
<dbReference type="InterPro" id="IPR049848">
    <property type="entry name" value="TapY2-like"/>
</dbReference>
<dbReference type="NCBIfam" id="NF038109">
    <property type="entry name" value="tapY2_fam"/>
    <property type="match status" value="1"/>
</dbReference>
<sequence>MIKVHFTFCGVAFFSMSALLLSFTVIAEKNHQQKYEAVLGKQMQVKCFVEYQGGGDDIRFVMGRFNKPSQAMKMLQGRKVGKHNTQKTVYKVKQCVQEHERFSSAKARQLDKKLLR</sequence>
<feature type="chain" id="PRO_5046971736" evidence="1">
    <location>
        <begin position="28"/>
        <end position="116"/>
    </location>
</feature>
<keyword evidence="3" id="KW-1185">Reference proteome</keyword>